<keyword evidence="3" id="KW-0597">Phosphoprotein</keyword>
<dbReference type="Gene3D" id="3.30.559.10">
    <property type="entry name" value="Chloramphenicol acetyltransferase-like domain"/>
    <property type="match status" value="1"/>
</dbReference>
<dbReference type="CDD" id="cd05930">
    <property type="entry name" value="A_NRPS"/>
    <property type="match status" value="1"/>
</dbReference>
<dbReference type="InterPro" id="IPR042099">
    <property type="entry name" value="ANL_N_sf"/>
</dbReference>
<dbReference type="SMART" id="SM00823">
    <property type="entry name" value="PKS_PP"/>
    <property type="match status" value="1"/>
</dbReference>
<gene>
    <name evidence="5" type="ORF">GCM10010492_55260</name>
</gene>
<evidence type="ECO:0000313" key="5">
    <source>
        <dbReference type="EMBL" id="GAA0248370.1"/>
    </source>
</evidence>
<evidence type="ECO:0000256" key="1">
    <source>
        <dbReference type="ARBA" id="ARBA00001957"/>
    </source>
</evidence>
<accession>A0ABN0UEY9</accession>
<dbReference type="PROSITE" id="PS00455">
    <property type="entry name" value="AMP_BINDING"/>
    <property type="match status" value="1"/>
</dbReference>
<evidence type="ECO:0000256" key="2">
    <source>
        <dbReference type="ARBA" id="ARBA00022450"/>
    </source>
</evidence>
<dbReference type="PANTHER" id="PTHR45527:SF1">
    <property type="entry name" value="FATTY ACID SYNTHASE"/>
    <property type="match status" value="1"/>
</dbReference>
<proteinExistence type="predicted"/>
<dbReference type="NCBIfam" id="TIGR01733">
    <property type="entry name" value="AA-adenyl-dom"/>
    <property type="match status" value="1"/>
</dbReference>
<dbReference type="SUPFAM" id="SSF52777">
    <property type="entry name" value="CoA-dependent acyltransferases"/>
    <property type="match status" value="2"/>
</dbReference>
<protein>
    <recommendedName>
        <fullName evidence="4">Carrier domain-containing protein</fullName>
    </recommendedName>
</protein>
<dbReference type="Gene3D" id="3.40.50.12780">
    <property type="entry name" value="N-terminal domain of ligase-like"/>
    <property type="match status" value="1"/>
</dbReference>
<dbReference type="Pfam" id="PF00501">
    <property type="entry name" value="AMP-binding"/>
    <property type="match status" value="1"/>
</dbReference>
<name>A0ABN0UEY9_9PSEU</name>
<dbReference type="SUPFAM" id="SSF47336">
    <property type="entry name" value="ACP-like"/>
    <property type="match status" value="1"/>
</dbReference>
<dbReference type="InterPro" id="IPR001242">
    <property type="entry name" value="Condensation_dom"/>
</dbReference>
<dbReference type="InterPro" id="IPR010071">
    <property type="entry name" value="AA_adenyl_dom"/>
</dbReference>
<dbReference type="SUPFAM" id="SSF56801">
    <property type="entry name" value="Acetyl-CoA synthetase-like"/>
    <property type="match status" value="1"/>
</dbReference>
<dbReference type="InterPro" id="IPR045851">
    <property type="entry name" value="AMP-bd_C_sf"/>
</dbReference>
<dbReference type="InterPro" id="IPR009081">
    <property type="entry name" value="PP-bd_ACP"/>
</dbReference>
<dbReference type="InterPro" id="IPR023213">
    <property type="entry name" value="CAT-like_dom_sf"/>
</dbReference>
<evidence type="ECO:0000313" key="6">
    <source>
        <dbReference type="Proteomes" id="UP001500416"/>
    </source>
</evidence>
<dbReference type="InterPro" id="IPR025110">
    <property type="entry name" value="AMP-bd_C"/>
</dbReference>
<dbReference type="Gene3D" id="3.30.300.30">
    <property type="match status" value="1"/>
</dbReference>
<evidence type="ECO:0000256" key="3">
    <source>
        <dbReference type="ARBA" id="ARBA00022553"/>
    </source>
</evidence>
<reference evidence="5 6" key="1">
    <citation type="journal article" date="2019" name="Int. J. Syst. Evol. Microbiol.">
        <title>The Global Catalogue of Microorganisms (GCM) 10K type strain sequencing project: providing services to taxonomists for standard genome sequencing and annotation.</title>
        <authorList>
            <consortium name="The Broad Institute Genomics Platform"/>
            <consortium name="The Broad Institute Genome Sequencing Center for Infectious Disease"/>
            <person name="Wu L."/>
            <person name="Ma J."/>
        </authorList>
    </citation>
    <scope>NUCLEOTIDE SEQUENCE [LARGE SCALE GENOMIC DNA]</scope>
    <source>
        <strain evidence="5 6">JCM 3380</strain>
    </source>
</reference>
<dbReference type="PROSITE" id="PS50075">
    <property type="entry name" value="CARRIER"/>
    <property type="match status" value="1"/>
</dbReference>
<dbReference type="Pfam" id="PF00668">
    <property type="entry name" value="Condensation"/>
    <property type="match status" value="1"/>
</dbReference>
<dbReference type="Pfam" id="PF00550">
    <property type="entry name" value="PP-binding"/>
    <property type="match status" value="1"/>
</dbReference>
<dbReference type="InterPro" id="IPR020806">
    <property type="entry name" value="PKS_PP-bd"/>
</dbReference>
<keyword evidence="2" id="KW-0596">Phosphopantetheine</keyword>
<dbReference type="PANTHER" id="PTHR45527">
    <property type="entry name" value="NONRIBOSOMAL PEPTIDE SYNTHETASE"/>
    <property type="match status" value="1"/>
</dbReference>
<dbReference type="Pfam" id="PF13193">
    <property type="entry name" value="AMP-binding_C"/>
    <property type="match status" value="1"/>
</dbReference>
<comment type="caution">
    <text evidence="5">The sequence shown here is derived from an EMBL/GenBank/DDBJ whole genome shotgun (WGS) entry which is preliminary data.</text>
</comment>
<sequence>MTQVDFTRWDLRTDAEKHATPTVLNGPPPAWSPDTTLARLVLDQADRTPDADAVRIGPDALTYRELAASARRVAAWVARQPRTGPPRVGVLGERSLATYPVLLGVLLAGGAYVPLDPAAPPARLRAVLSRAGAHAVVTTAESWALVEQPGLPALLTDQPLPFQRSKVDSGRVAVLAGLPDAGEPVGPAPDDVAYVIFTSGSTGTPKGVVVQHRAAVNLTCWARDLVPMGPGSRVTQNASLHFDASVQQIFPALASGATLFPVPERVRLSGPELAAWLARHRITHWDSVPSLWTPVVEHLADRIAAGERVLPDLRAVLLAGEPLPARQVDRWRSWEQGHRLFNVYGPTEVTVNATAFEVTGPVGAVVPIGRPLPGITASVLDAHGNPCPVDADGELFLGGVGLARGYLDDPEGTARSFVERGGERFYRTGDVVRVGADGLLVFVGRRDDQVKLNGVRVEPAEIEHALLAHPGVTEAVAVVLREEGRAELVACVASAVELSTEDIRAGLAEQLPAALVPSRVVVVESLPHNANGKLDRAACAELARDLSGPSGGAGPLGATAATLLGIWRSVLGRDDIGPDDEFFQVGGNSITSIRLRRECVEAGLPIRAVDVFLHPTVRRLARYVDDNRTTLAARARPAPEESPTDGEFPLLPAQRPLALAALLSDGGAQRGLVQETVTYRAPLDVDAVRGALEVLLERHEVLRTAVTPGLAQRVLPKVAVPLEVVDLTGVADQWGAVLEAADRDYATPFDLAEPPLVRVRAFDRGEVFSLTWTLHHVISDGWSWEIVQREFDRLHVALRAGRFRPLPPPVLPLRALARRLGSGGTPDPAWVTRLAATPALLLPADGNGVGGEHIEWPIDAETHRELTARARAAEASPAAIHLLAFTEALRRVCRQDAFAVGVVSSGRNVDVPGVEEAVACLARTVPLPVDAVGSAEARLARLHRDLAVVVGMDDVDTDVLPADVPAGVRHPVATFVFQNYPDATVPPGHRPLPEVPGEGRWREAGSDPLALVCFEDDGVPGCRLEFDTAAVSRATAELVAKEVRRAQNRLAKGMQP</sequence>
<evidence type="ECO:0000259" key="4">
    <source>
        <dbReference type="PROSITE" id="PS50075"/>
    </source>
</evidence>
<comment type="cofactor">
    <cofactor evidence="1">
        <name>pantetheine 4'-phosphate</name>
        <dbReference type="ChEBI" id="CHEBI:47942"/>
    </cofactor>
</comment>
<dbReference type="InterPro" id="IPR036736">
    <property type="entry name" value="ACP-like_sf"/>
</dbReference>
<dbReference type="Proteomes" id="UP001500416">
    <property type="component" value="Unassembled WGS sequence"/>
</dbReference>
<dbReference type="Gene3D" id="3.30.559.30">
    <property type="entry name" value="Nonribosomal peptide synthetase, condensation domain"/>
    <property type="match status" value="1"/>
</dbReference>
<feature type="domain" description="Carrier" evidence="4">
    <location>
        <begin position="554"/>
        <end position="628"/>
    </location>
</feature>
<dbReference type="Gene3D" id="1.10.1200.10">
    <property type="entry name" value="ACP-like"/>
    <property type="match status" value="1"/>
</dbReference>
<dbReference type="RefSeq" id="WP_343936838.1">
    <property type="nucleotide sequence ID" value="NZ_BAAABU010000016.1"/>
</dbReference>
<dbReference type="InterPro" id="IPR020845">
    <property type="entry name" value="AMP-binding_CS"/>
</dbReference>
<dbReference type="EMBL" id="BAAABU010000016">
    <property type="protein sequence ID" value="GAA0248370.1"/>
    <property type="molecule type" value="Genomic_DNA"/>
</dbReference>
<keyword evidence="6" id="KW-1185">Reference proteome</keyword>
<dbReference type="InterPro" id="IPR000873">
    <property type="entry name" value="AMP-dep_synth/lig_dom"/>
</dbReference>
<organism evidence="5 6">
    <name type="scientific">Saccharothrix mutabilis subsp. mutabilis</name>
    <dbReference type="NCBI Taxonomy" id="66855"/>
    <lineage>
        <taxon>Bacteria</taxon>
        <taxon>Bacillati</taxon>
        <taxon>Actinomycetota</taxon>
        <taxon>Actinomycetes</taxon>
        <taxon>Pseudonocardiales</taxon>
        <taxon>Pseudonocardiaceae</taxon>
        <taxon>Saccharothrix</taxon>
    </lineage>
</organism>